<feature type="signal peptide" evidence="1">
    <location>
        <begin position="1"/>
        <end position="29"/>
    </location>
</feature>
<name>A0A318THM9_9HYPH</name>
<dbReference type="Proteomes" id="UP000247454">
    <property type="component" value="Unassembled WGS sequence"/>
</dbReference>
<feature type="chain" id="PRO_5016329754" evidence="1">
    <location>
        <begin position="30"/>
        <end position="103"/>
    </location>
</feature>
<accession>A0A318THM9</accession>
<keyword evidence="3" id="KW-1185">Reference proteome</keyword>
<comment type="caution">
    <text evidence="2">The sequence shown here is derived from an EMBL/GenBank/DDBJ whole genome shotgun (WGS) entry which is preliminary data.</text>
</comment>
<dbReference type="EMBL" id="QJTF01000007">
    <property type="protein sequence ID" value="PYE88398.1"/>
    <property type="molecule type" value="Genomic_DNA"/>
</dbReference>
<evidence type="ECO:0000313" key="3">
    <source>
        <dbReference type="Proteomes" id="UP000247454"/>
    </source>
</evidence>
<evidence type="ECO:0000313" key="2">
    <source>
        <dbReference type="EMBL" id="PYE88398.1"/>
    </source>
</evidence>
<gene>
    <name evidence="2" type="ORF">C7477_10740</name>
</gene>
<organism evidence="2 3">
    <name type="scientific">Phyllobacterium leguminum</name>
    <dbReference type="NCBI Taxonomy" id="314237"/>
    <lineage>
        <taxon>Bacteria</taxon>
        <taxon>Pseudomonadati</taxon>
        <taxon>Pseudomonadota</taxon>
        <taxon>Alphaproteobacteria</taxon>
        <taxon>Hyphomicrobiales</taxon>
        <taxon>Phyllobacteriaceae</taxon>
        <taxon>Phyllobacterium</taxon>
    </lineage>
</organism>
<sequence>MMKHLSAPKLIAALIVIAGTAAASSAALAAALPLTSPQKGALLVKVAGDCVAIGQRVAGEQGGTLTKATPAVQNGRNVCVVVVLVPGRDGERPRRVEVAVPSN</sequence>
<reference evidence="2 3" key="1">
    <citation type="submission" date="2018-06" db="EMBL/GenBank/DDBJ databases">
        <title>Genomic Encyclopedia of Type Strains, Phase III (KMG-III): the genomes of soil and plant-associated and newly described type strains.</title>
        <authorList>
            <person name="Whitman W."/>
        </authorList>
    </citation>
    <scope>NUCLEOTIDE SEQUENCE [LARGE SCALE GENOMIC DNA]</scope>
    <source>
        <strain evidence="2 3">ORS 1419</strain>
    </source>
</reference>
<keyword evidence="1" id="KW-0732">Signal</keyword>
<dbReference type="AlphaFoldDB" id="A0A318THM9"/>
<proteinExistence type="predicted"/>
<protein>
    <submittedName>
        <fullName evidence="2">Uncharacterized protein</fullName>
    </submittedName>
</protein>
<evidence type="ECO:0000256" key="1">
    <source>
        <dbReference type="SAM" id="SignalP"/>
    </source>
</evidence>